<protein>
    <submittedName>
        <fullName evidence="6">Hist_deacetyl domain-containing protein</fullName>
    </submittedName>
</protein>
<dbReference type="Proteomes" id="UP000038040">
    <property type="component" value="Unplaced"/>
</dbReference>
<keyword evidence="5" id="KW-1185">Reference proteome</keyword>
<dbReference type="Pfam" id="PF00850">
    <property type="entry name" value="Hist_deacetyl"/>
    <property type="match status" value="1"/>
</dbReference>
<dbReference type="GO" id="GO:0000118">
    <property type="term" value="C:histone deacetylase complex"/>
    <property type="evidence" value="ECO:0007669"/>
    <property type="project" value="TreeGrafter"/>
</dbReference>
<reference evidence="6" key="1">
    <citation type="submission" date="2017-02" db="UniProtKB">
        <authorList>
            <consortium name="WormBaseParasite"/>
        </authorList>
    </citation>
    <scope>IDENTIFICATION</scope>
</reference>
<dbReference type="AlphaFoldDB" id="A0A0N4UMP1"/>
<organism evidence="4 6">
    <name type="scientific">Dracunculus medinensis</name>
    <name type="common">Guinea worm</name>
    <dbReference type="NCBI Taxonomy" id="318479"/>
    <lineage>
        <taxon>Eukaryota</taxon>
        <taxon>Metazoa</taxon>
        <taxon>Ecdysozoa</taxon>
        <taxon>Nematoda</taxon>
        <taxon>Chromadorea</taxon>
        <taxon>Rhabditida</taxon>
        <taxon>Spirurina</taxon>
        <taxon>Dracunculoidea</taxon>
        <taxon>Dracunculidae</taxon>
        <taxon>Dracunculus</taxon>
    </lineage>
</organism>
<dbReference type="GO" id="GO:0141221">
    <property type="term" value="F:histone deacetylase activity, hydrolytic mechanism"/>
    <property type="evidence" value="ECO:0007669"/>
    <property type="project" value="UniProtKB-EC"/>
</dbReference>
<evidence type="ECO:0000313" key="3">
    <source>
        <dbReference type="EMBL" id="VDN52891.1"/>
    </source>
</evidence>
<dbReference type="PRINTS" id="PR01270">
    <property type="entry name" value="HDASUPER"/>
</dbReference>
<sequence>MYDEMNRKHRCLWDPNNTTQDKHERAALIHKRLLADGLLDDAVMIPTRRAEISEILLNHPNELILELEALRTPDELEEYCRKRELLWLAPDSACVARFMVGGVIDLLKANIEGRIGNAFALTRPPGHHSYANSPQGFCIYNNVAIAAKYAIEHLGIKKVIIVDIDYHCGNGTYHSVKDDERILFVNFHSYHYGAFWPYSKEYDYDNKYRNVISIPLNSTLNSEGDYIAAFNHLIIPVAHEFGAELVLVSLGFDAAYYDDLLEHGQGIKAHGYGYLMQMLHKNWPNRVLAMLEGGYFWRSYTECAAMATRGLKVGLPIPALDHPKRVNPCLADTLWRLMFHHSKNWKCVEKHLEKLQKMQIINGELRYVPPQYNIFLGENFREMWDRVKELAISRTRNWISGMTENEIAIATAKIEEYIKEYNYEKETYEFNERELLEQLLWNSERASEAYLKSIPTTMWFYSQIKKCLESDDGRYLILDMEAYYRRTRKN</sequence>
<gene>
    <name evidence="3" type="ORF">DME_LOCUS2864</name>
</gene>
<dbReference type="PANTHER" id="PTHR10625">
    <property type="entry name" value="HISTONE DEACETYLASE HDAC1-RELATED"/>
    <property type="match status" value="1"/>
</dbReference>
<dbReference type="EMBL" id="UYYG01000085">
    <property type="protein sequence ID" value="VDN52891.1"/>
    <property type="molecule type" value="Genomic_DNA"/>
</dbReference>
<dbReference type="InterPro" id="IPR000286">
    <property type="entry name" value="HDACs"/>
</dbReference>
<evidence type="ECO:0000313" key="6">
    <source>
        <dbReference type="WBParaSite" id="DME_0000912701-mRNA-1"/>
    </source>
</evidence>
<dbReference type="PANTHER" id="PTHR10625:SF1">
    <property type="entry name" value="HISTONE DEACETYLASE DOMAIN-CONTAINING PROTEIN"/>
    <property type="match status" value="1"/>
</dbReference>
<evidence type="ECO:0000313" key="5">
    <source>
        <dbReference type="Proteomes" id="UP000274756"/>
    </source>
</evidence>
<dbReference type="Proteomes" id="UP000274756">
    <property type="component" value="Unassembled WGS sequence"/>
</dbReference>
<proteinExistence type="predicted"/>
<name>A0A0N4UMP1_DRAME</name>
<comment type="catalytic activity">
    <reaction evidence="1">
        <text>N(6)-acetyl-L-lysyl-[histone] + H2O = L-lysyl-[histone] + acetate</text>
        <dbReference type="Rhea" id="RHEA:58196"/>
        <dbReference type="Rhea" id="RHEA-COMP:9845"/>
        <dbReference type="Rhea" id="RHEA-COMP:11338"/>
        <dbReference type="ChEBI" id="CHEBI:15377"/>
        <dbReference type="ChEBI" id="CHEBI:29969"/>
        <dbReference type="ChEBI" id="CHEBI:30089"/>
        <dbReference type="ChEBI" id="CHEBI:61930"/>
        <dbReference type="EC" id="3.5.1.98"/>
    </reaction>
</comment>
<dbReference type="InterPro" id="IPR023696">
    <property type="entry name" value="Ureohydrolase_dom_sf"/>
</dbReference>
<feature type="domain" description="Histone deacetylase" evidence="2">
    <location>
        <begin position="22"/>
        <end position="310"/>
    </location>
</feature>
<dbReference type="OrthoDB" id="424012at2759"/>
<reference evidence="3 5" key="2">
    <citation type="submission" date="2018-11" db="EMBL/GenBank/DDBJ databases">
        <authorList>
            <consortium name="Pathogen Informatics"/>
        </authorList>
    </citation>
    <scope>NUCLEOTIDE SEQUENCE [LARGE SCALE GENOMIC DNA]</scope>
</reference>
<dbReference type="SUPFAM" id="SSF52768">
    <property type="entry name" value="Arginase/deacetylase"/>
    <property type="match status" value="1"/>
</dbReference>
<dbReference type="WBParaSite" id="DME_0000912701-mRNA-1">
    <property type="protein sequence ID" value="DME_0000912701-mRNA-1"/>
    <property type="gene ID" value="DME_0000912701"/>
</dbReference>
<dbReference type="STRING" id="318479.A0A0N4UMP1"/>
<dbReference type="InterPro" id="IPR023801">
    <property type="entry name" value="His_deacetylse_dom"/>
</dbReference>
<dbReference type="Gene3D" id="3.40.800.20">
    <property type="entry name" value="Histone deacetylase domain"/>
    <property type="match status" value="1"/>
</dbReference>
<evidence type="ECO:0000313" key="4">
    <source>
        <dbReference type="Proteomes" id="UP000038040"/>
    </source>
</evidence>
<dbReference type="InterPro" id="IPR037138">
    <property type="entry name" value="His_deacetylse_dom_sf"/>
</dbReference>
<dbReference type="GO" id="GO:0040029">
    <property type="term" value="P:epigenetic regulation of gene expression"/>
    <property type="evidence" value="ECO:0007669"/>
    <property type="project" value="TreeGrafter"/>
</dbReference>
<evidence type="ECO:0000256" key="1">
    <source>
        <dbReference type="ARBA" id="ARBA00048287"/>
    </source>
</evidence>
<accession>A0A0N4UMP1</accession>
<evidence type="ECO:0000259" key="2">
    <source>
        <dbReference type="Pfam" id="PF00850"/>
    </source>
</evidence>